<evidence type="ECO:0000256" key="11">
    <source>
        <dbReference type="ARBA" id="ARBA00035815"/>
    </source>
</evidence>
<dbReference type="PANTHER" id="PTHR11579">
    <property type="entry name" value="PROTEIN-L-ISOASPARTATE O-METHYLTRANSFERASE"/>
    <property type="match status" value="1"/>
</dbReference>
<dbReference type="InterPro" id="IPR029063">
    <property type="entry name" value="SAM-dependent_MTases_sf"/>
</dbReference>
<evidence type="ECO:0000256" key="1">
    <source>
        <dbReference type="ARBA" id="ARBA00004514"/>
    </source>
</evidence>
<organism evidence="13 14">
    <name type="scientific">Thelephora terrestris</name>
    <dbReference type="NCBI Taxonomy" id="56493"/>
    <lineage>
        <taxon>Eukaryota</taxon>
        <taxon>Fungi</taxon>
        <taxon>Dikarya</taxon>
        <taxon>Basidiomycota</taxon>
        <taxon>Agaricomycotina</taxon>
        <taxon>Agaricomycetes</taxon>
        <taxon>Thelephorales</taxon>
        <taxon>Thelephoraceae</taxon>
        <taxon>Thelephora</taxon>
    </lineage>
</organism>
<comment type="similarity">
    <text evidence="2">Belongs to the methyltransferase superfamily. L-isoaspartyl/D-aspartyl protein methyltransferase family.</text>
</comment>
<evidence type="ECO:0000256" key="4">
    <source>
        <dbReference type="ARBA" id="ARBA00011890"/>
    </source>
</evidence>
<evidence type="ECO:0000256" key="3">
    <source>
        <dbReference type="ARBA" id="ARBA00011245"/>
    </source>
</evidence>
<dbReference type="GO" id="GO:0004719">
    <property type="term" value="F:protein-L-isoaspartate (D-aspartate) O-methyltransferase activity"/>
    <property type="evidence" value="ECO:0007669"/>
    <property type="project" value="UniProtKB-EC"/>
</dbReference>
<dbReference type="NCBIfam" id="TIGR00080">
    <property type="entry name" value="pimt"/>
    <property type="match status" value="1"/>
</dbReference>
<protein>
    <recommendedName>
        <fullName evidence="4">protein-L-isoaspartate(D-aspartate) O-methyltransferase</fullName>
        <ecNumber evidence="4">2.1.1.77</ecNumber>
    </recommendedName>
    <alternativeName>
        <fullName evidence="10">L-isoaspartyl protein carboxyl methyltransferase</fullName>
    </alternativeName>
    <alternativeName>
        <fullName evidence="9">Protein-beta-aspartate methyltransferase</fullName>
    </alternativeName>
</protein>
<comment type="caution">
    <text evidence="13">The sequence shown here is derived from an EMBL/GenBank/DDBJ whole genome shotgun (WGS) entry which is preliminary data.</text>
</comment>
<reference evidence="13" key="2">
    <citation type="submission" date="2020-11" db="EMBL/GenBank/DDBJ databases">
        <authorList>
            <consortium name="DOE Joint Genome Institute"/>
            <person name="Kuo A."/>
            <person name="Miyauchi S."/>
            <person name="Kiss E."/>
            <person name="Drula E."/>
            <person name="Kohler A."/>
            <person name="Sanchez-Garcia M."/>
            <person name="Andreopoulos B."/>
            <person name="Barry K.W."/>
            <person name="Bonito G."/>
            <person name="Buee M."/>
            <person name="Carver A."/>
            <person name="Chen C."/>
            <person name="Cichocki N."/>
            <person name="Clum A."/>
            <person name="Culley D."/>
            <person name="Crous P.W."/>
            <person name="Fauchery L."/>
            <person name="Girlanda M."/>
            <person name="Hayes R."/>
            <person name="Keri Z."/>
            <person name="Labutti K."/>
            <person name="Lipzen A."/>
            <person name="Lombard V."/>
            <person name="Magnuson J."/>
            <person name="Maillard F."/>
            <person name="Morin E."/>
            <person name="Murat C."/>
            <person name="Nolan M."/>
            <person name="Ohm R."/>
            <person name="Pangilinan J."/>
            <person name="Pereira M."/>
            <person name="Perotto S."/>
            <person name="Peter M."/>
            <person name="Riley R."/>
            <person name="Sitrit Y."/>
            <person name="Stielow B."/>
            <person name="Szollosi G."/>
            <person name="Zifcakova L."/>
            <person name="Stursova M."/>
            <person name="Spatafora J.W."/>
            <person name="Tedersoo L."/>
            <person name="Vaario L.-M."/>
            <person name="Yamada A."/>
            <person name="Yan M."/>
            <person name="Wang P."/>
            <person name="Xu J."/>
            <person name="Bruns T."/>
            <person name="Baldrian P."/>
            <person name="Vilgalys R."/>
            <person name="Henrissat B."/>
            <person name="Grigoriev I.V."/>
            <person name="Hibbett D."/>
            <person name="Nagy L.G."/>
            <person name="Martin F.M."/>
        </authorList>
    </citation>
    <scope>NUCLEOTIDE SEQUENCE</scope>
    <source>
        <strain evidence="13">UH-Tt-Lm1</strain>
    </source>
</reference>
<evidence type="ECO:0000256" key="6">
    <source>
        <dbReference type="ARBA" id="ARBA00022603"/>
    </source>
</evidence>
<keyword evidence="5" id="KW-0963">Cytoplasm</keyword>
<comment type="subcellular location">
    <subcellularLocation>
        <location evidence="1">Cytoplasm</location>
        <location evidence="1">Cytosol</location>
    </subcellularLocation>
</comment>
<evidence type="ECO:0000256" key="2">
    <source>
        <dbReference type="ARBA" id="ARBA00005369"/>
    </source>
</evidence>
<keyword evidence="14" id="KW-1185">Reference proteome</keyword>
<dbReference type="FunFam" id="3.40.50.150:FF:000235">
    <property type="entry name" value="Protein-L-isoaspartate O-methyltransferase"/>
    <property type="match status" value="1"/>
</dbReference>
<dbReference type="EMBL" id="WIUZ02000004">
    <property type="protein sequence ID" value="KAF9788314.1"/>
    <property type="molecule type" value="Genomic_DNA"/>
</dbReference>
<keyword evidence="6" id="KW-0489">Methyltransferase</keyword>
<dbReference type="Pfam" id="PF01135">
    <property type="entry name" value="PCMT"/>
    <property type="match status" value="1"/>
</dbReference>
<proteinExistence type="inferred from homology"/>
<evidence type="ECO:0000313" key="14">
    <source>
        <dbReference type="Proteomes" id="UP000736335"/>
    </source>
</evidence>
<dbReference type="InterPro" id="IPR000682">
    <property type="entry name" value="PCMT"/>
</dbReference>
<dbReference type="GO" id="GO:0032259">
    <property type="term" value="P:methylation"/>
    <property type="evidence" value="ECO:0007669"/>
    <property type="project" value="UniProtKB-KW"/>
</dbReference>
<reference evidence="13" key="1">
    <citation type="journal article" date="2020" name="Nat. Commun.">
        <title>Large-scale genome sequencing of mycorrhizal fungi provides insights into the early evolution of symbiotic traits.</title>
        <authorList>
            <person name="Miyauchi S."/>
            <person name="Kiss E."/>
            <person name="Kuo A."/>
            <person name="Drula E."/>
            <person name="Kohler A."/>
            <person name="Sanchez-Garcia M."/>
            <person name="Morin E."/>
            <person name="Andreopoulos B."/>
            <person name="Barry K.W."/>
            <person name="Bonito G."/>
            <person name="Buee M."/>
            <person name="Carver A."/>
            <person name="Chen C."/>
            <person name="Cichocki N."/>
            <person name="Clum A."/>
            <person name="Culley D."/>
            <person name="Crous P.W."/>
            <person name="Fauchery L."/>
            <person name="Girlanda M."/>
            <person name="Hayes R.D."/>
            <person name="Keri Z."/>
            <person name="LaButti K."/>
            <person name="Lipzen A."/>
            <person name="Lombard V."/>
            <person name="Magnuson J."/>
            <person name="Maillard F."/>
            <person name="Murat C."/>
            <person name="Nolan M."/>
            <person name="Ohm R.A."/>
            <person name="Pangilinan J."/>
            <person name="Pereira M.F."/>
            <person name="Perotto S."/>
            <person name="Peter M."/>
            <person name="Pfister S."/>
            <person name="Riley R."/>
            <person name="Sitrit Y."/>
            <person name="Stielow J.B."/>
            <person name="Szollosi G."/>
            <person name="Zifcakova L."/>
            <person name="Stursova M."/>
            <person name="Spatafora J.W."/>
            <person name="Tedersoo L."/>
            <person name="Vaario L.M."/>
            <person name="Yamada A."/>
            <person name="Yan M."/>
            <person name="Wang P."/>
            <person name="Xu J."/>
            <person name="Bruns T."/>
            <person name="Baldrian P."/>
            <person name="Vilgalys R."/>
            <person name="Dunand C."/>
            <person name="Henrissat B."/>
            <person name="Grigoriev I.V."/>
            <person name="Hibbett D."/>
            <person name="Nagy L.G."/>
            <person name="Martin F.M."/>
        </authorList>
    </citation>
    <scope>NUCLEOTIDE SEQUENCE</scope>
    <source>
        <strain evidence="13">UH-Tt-Lm1</strain>
    </source>
</reference>
<dbReference type="OrthoDB" id="73890at2759"/>
<dbReference type="EC" id="2.1.1.77" evidence="4"/>
<dbReference type="AlphaFoldDB" id="A0A9P6L8S6"/>
<name>A0A9P6L8S6_9AGAM</name>
<keyword evidence="7" id="KW-0808">Transferase</keyword>
<comment type="catalytic activity">
    <reaction evidence="11">
        <text>[protein]-L-isoaspartate + S-adenosyl-L-methionine = [protein]-L-isoaspartate alpha-methyl ester + S-adenosyl-L-homocysteine</text>
        <dbReference type="Rhea" id="RHEA:12705"/>
        <dbReference type="Rhea" id="RHEA-COMP:12143"/>
        <dbReference type="Rhea" id="RHEA-COMP:12144"/>
        <dbReference type="ChEBI" id="CHEBI:57856"/>
        <dbReference type="ChEBI" id="CHEBI:59789"/>
        <dbReference type="ChEBI" id="CHEBI:90596"/>
        <dbReference type="ChEBI" id="CHEBI:90598"/>
        <dbReference type="EC" id="2.1.1.77"/>
    </reaction>
    <physiologicalReaction direction="left-to-right" evidence="11">
        <dbReference type="Rhea" id="RHEA:12706"/>
    </physiologicalReaction>
</comment>
<dbReference type="PANTHER" id="PTHR11579:SF0">
    <property type="entry name" value="PROTEIN-L-ISOASPARTATE(D-ASPARTATE) O-METHYLTRANSFERASE"/>
    <property type="match status" value="1"/>
</dbReference>
<accession>A0A9P6L8S6</accession>
<sequence>MAWRCSGLTNVELIENMSKNGLIKSARVRNAMKKVDRANYVLDKREAYEDAPQRIGHGATISAPHMHAHASEYLLTYLQPGSKVLDVGSGSGYLTAIFHHLVSPGDGQPAGKVVGIDHISELVDWSVENLKKDGLGPALESSQIEMVVGDGRKGHVAAGPYNCIHVGAAAPTIPQELIDQLAQPGRLFIPVGTGVQEIIQIDKDDSGRINQKRLFGVTYVPLTDQDKQRRSPH</sequence>
<dbReference type="GO" id="GO:0005829">
    <property type="term" value="C:cytosol"/>
    <property type="evidence" value="ECO:0007669"/>
    <property type="project" value="UniProtKB-SubCell"/>
</dbReference>
<evidence type="ECO:0000256" key="12">
    <source>
        <dbReference type="ARBA" id="ARBA00054057"/>
    </source>
</evidence>
<dbReference type="GO" id="GO:0006950">
    <property type="term" value="P:response to stress"/>
    <property type="evidence" value="ECO:0007669"/>
    <property type="project" value="UniProtKB-ARBA"/>
</dbReference>
<keyword evidence="8" id="KW-0949">S-adenosyl-L-methionine</keyword>
<comment type="function">
    <text evidence="12">Initiates the repair of damaged proteins by catalyzing methyl esterification of L-isoaspartyl and D-aspartyl residues produced by spontaneous isomerization and racemization of L-aspartyl and L-asparaginyl residues in aging peptides and proteins.</text>
</comment>
<evidence type="ECO:0000256" key="7">
    <source>
        <dbReference type="ARBA" id="ARBA00022679"/>
    </source>
</evidence>
<comment type="subunit">
    <text evidence="3">Monomer.</text>
</comment>
<evidence type="ECO:0000256" key="9">
    <source>
        <dbReference type="ARBA" id="ARBA00031323"/>
    </source>
</evidence>
<evidence type="ECO:0000313" key="13">
    <source>
        <dbReference type="EMBL" id="KAF9788314.1"/>
    </source>
</evidence>
<dbReference type="Proteomes" id="UP000736335">
    <property type="component" value="Unassembled WGS sequence"/>
</dbReference>
<gene>
    <name evidence="13" type="ORF">BJ322DRAFT_623150</name>
</gene>
<dbReference type="CDD" id="cd02440">
    <property type="entry name" value="AdoMet_MTases"/>
    <property type="match status" value="1"/>
</dbReference>
<evidence type="ECO:0000256" key="8">
    <source>
        <dbReference type="ARBA" id="ARBA00022691"/>
    </source>
</evidence>
<evidence type="ECO:0000256" key="5">
    <source>
        <dbReference type="ARBA" id="ARBA00022490"/>
    </source>
</evidence>
<dbReference type="Gene3D" id="3.40.50.150">
    <property type="entry name" value="Vaccinia Virus protein VP39"/>
    <property type="match status" value="1"/>
</dbReference>
<evidence type="ECO:0000256" key="10">
    <source>
        <dbReference type="ARBA" id="ARBA00031350"/>
    </source>
</evidence>
<dbReference type="SUPFAM" id="SSF53335">
    <property type="entry name" value="S-adenosyl-L-methionine-dependent methyltransferases"/>
    <property type="match status" value="1"/>
</dbReference>